<keyword evidence="2 6" id="KW-0698">rRNA processing</keyword>
<evidence type="ECO:0000256" key="1">
    <source>
        <dbReference type="ARBA" id="ARBA00022490"/>
    </source>
</evidence>
<keyword evidence="4 6" id="KW-0808">Transferase</keyword>
<dbReference type="InterPro" id="IPR018063">
    <property type="entry name" value="SAM_MeTrfase_RsmI_CS"/>
</dbReference>
<dbReference type="Pfam" id="PF00590">
    <property type="entry name" value="TP_methylase"/>
    <property type="match status" value="1"/>
</dbReference>
<dbReference type="PANTHER" id="PTHR46111">
    <property type="entry name" value="RIBOSOMAL RNA SMALL SUBUNIT METHYLTRANSFERASE I"/>
    <property type="match status" value="1"/>
</dbReference>
<dbReference type="Gene3D" id="3.30.950.10">
    <property type="entry name" value="Methyltransferase, Cobalt-precorrin-4 Transmethylase, Domain 2"/>
    <property type="match status" value="1"/>
</dbReference>
<name>A0A1F2PKK5_9FIRM</name>
<dbReference type="EMBL" id="LKEU01000026">
    <property type="protein sequence ID" value="OFV71226.1"/>
    <property type="molecule type" value="Genomic_DNA"/>
</dbReference>
<dbReference type="PANTHER" id="PTHR46111:SF1">
    <property type="entry name" value="RIBOSOMAL RNA SMALL SUBUNIT METHYLTRANSFERASE I"/>
    <property type="match status" value="1"/>
</dbReference>
<dbReference type="EC" id="2.1.1.198" evidence="6"/>
<organism evidence="8 9">
    <name type="scientific">Acetobacterium wieringae</name>
    <dbReference type="NCBI Taxonomy" id="52694"/>
    <lineage>
        <taxon>Bacteria</taxon>
        <taxon>Bacillati</taxon>
        <taxon>Bacillota</taxon>
        <taxon>Clostridia</taxon>
        <taxon>Eubacteriales</taxon>
        <taxon>Eubacteriaceae</taxon>
        <taxon>Acetobacterium</taxon>
    </lineage>
</organism>
<dbReference type="FunFam" id="3.40.1010.10:FF:000002">
    <property type="entry name" value="Ribosomal RNA small subunit methyltransferase I"/>
    <property type="match status" value="1"/>
</dbReference>
<dbReference type="HAMAP" id="MF_01877">
    <property type="entry name" value="16SrRNA_methyltr_I"/>
    <property type="match status" value="1"/>
</dbReference>
<proteinExistence type="inferred from homology"/>
<dbReference type="InterPro" id="IPR035996">
    <property type="entry name" value="4pyrrol_Methylase_sf"/>
</dbReference>
<sequence>MSGKLYIVGTPIGNLDDMSIRGLKVLQSVDLIAAEDTRHSIKLLNHFEISKKMVAYHQHNEQQSCEGLIELLKQGQNIALISDAGMPLISDPGSVLVKSCVANAIALEVVPGPNAGLCGLVLSGLDTRSFLFLGFLGKDNKAVKAGINRIEESVDTVVLYESPHRLPKTLEILVKQGLGHRQMSISRELTKRYEETRYGTIAEHRDYYQENPPRGEYVLCIEGRTADEGKVAASLELESLSLEDHLAHYLKSGLPEKEAMKAVAKDRNISRRDVYNAVKR</sequence>
<dbReference type="GO" id="GO:0070677">
    <property type="term" value="F:rRNA (cytosine-2'-O-)-methyltransferase activity"/>
    <property type="evidence" value="ECO:0007669"/>
    <property type="project" value="UniProtKB-UniRule"/>
</dbReference>
<evidence type="ECO:0000313" key="9">
    <source>
        <dbReference type="Proteomes" id="UP000176244"/>
    </source>
</evidence>
<dbReference type="SUPFAM" id="SSF53790">
    <property type="entry name" value="Tetrapyrrole methylase"/>
    <property type="match status" value="1"/>
</dbReference>
<gene>
    <name evidence="6 8" type="primary">rsmI</name>
    <name evidence="8" type="ORF">ACWI_13430</name>
</gene>
<dbReference type="RefSeq" id="WP_070370670.1">
    <property type="nucleotide sequence ID" value="NZ_LKEU01000026.1"/>
</dbReference>
<keyword evidence="5 6" id="KW-0949">S-adenosyl-L-methionine</keyword>
<keyword evidence="1 6" id="KW-0963">Cytoplasm</keyword>
<dbReference type="Proteomes" id="UP000176244">
    <property type="component" value="Unassembled WGS sequence"/>
</dbReference>
<evidence type="ECO:0000259" key="7">
    <source>
        <dbReference type="Pfam" id="PF00590"/>
    </source>
</evidence>
<evidence type="ECO:0000256" key="5">
    <source>
        <dbReference type="ARBA" id="ARBA00022691"/>
    </source>
</evidence>
<dbReference type="PROSITE" id="PS01296">
    <property type="entry name" value="RSMI"/>
    <property type="match status" value="1"/>
</dbReference>
<dbReference type="InterPro" id="IPR000878">
    <property type="entry name" value="4pyrrol_Mease"/>
</dbReference>
<evidence type="ECO:0000256" key="2">
    <source>
        <dbReference type="ARBA" id="ARBA00022552"/>
    </source>
</evidence>
<comment type="caution">
    <text evidence="8">The sequence shown here is derived from an EMBL/GenBank/DDBJ whole genome shotgun (WGS) entry which is preliminary data.</text>
</comment>
<dbReference type="CDD" id="cd11648">
    <property type="entry name" value="RsmI"/>
    <property type="match status" value="1"/>
</dbReference>
<dbReference type="InterPro" id="IPR008189">
    <property type="entry name" value="rRNA_ssu_MeTfrase_I"/>
</dbReference>
<comment type="similarity">
    <text evidence="6">Belongs to the methyltransferase superfamily. RsmI family.</text>
</comment>
<comment type="subcellular location">
    <subcellularLocation>
        <location evidence="6">Cytoplasm</location>
    </subcellularLocation>
</comment>
<dbReference type="AlphaFoldDB" id="A0A1F2PKK5"/>
<feature type="domain" description="Tetrapyrrole methylase" evidence="7">
    <location>
        <begin position="4"/>
        <end position="203"/>
    </location>
</feature>
<dbReference type="Gene3D" id="3.40.1010.10">
    <property type="entry name" value="Cobalt-precorrin-4 Transmethylase, Domain 1"/>
    <property type="match status" value="1"/>
</dbReference>
<evidence type="ECO:0000256" key="3">
    <source>
        <dbReference type="ARBA" id="ARBA00022603"/>
    </source>
</evidence>
<dbReference type="GO" id="GO:0005737">
    <property type="term" value="C:cytoplasm"/>
    <property type="evidence" value="ECO:0007669"/>
    <property type="project" value="UniProtKB-SubCell"/>
</dbReference>
<keyword evidence="3 6" id="KW-0489">Methyltransferase</keyword>
<dbReference type="STRING" id="52694.ACWI_13430"/>
<evidence type="ECO:0000256" key="6">
    <source>
        <dbReference type="HAMAP-Rule" id="MF_01877"/>
    </source>
</evidence>
<dbReference type="InterPro" id="IPR014777">
    <property type="entry name" value="4pyrrole_Mease_sub1"/>
</dbReference>
<dbReference type="OrthoDB" id="9809084at2"/>
<reference evidence="8 9" key="1">
    <citation type="submission" date="2015-09" db="EMBL/GenBank/DDBJ databases">
        <title>Genome sequence of Acetobacterium wieringae DSM 1911.</title>
        <authorList>
            <person name="Poehlein A."/>
            <person name="Bengelsdorf F.R."/>
            <person name="Schiel-Bengelsdorf B."/>
            <person name="Duerre P."/>
            <person name="Daniel R."/>
        </authorList>
    </citation>
    <scope>NUCLEOTIDE SEQUENCE [LARGE SCALE GENOMIC DNA]</scope>
    <source>
        <strain evidence="8 9">DSM 1911</strain>
    </source>
</reference>
<evidence type="ECO:0000256" key="4">
    <source>
        <dbReference type="ARBA" id="ARBA00022679"/>
    </source>
</evidence>
<dbReference type="PIRSF" id="PIRSF005917">
    <property type="entry name" value="MTase_YraL"/>
    <property type="match status" value="1"/>
</dbReference>
<accession>A0A1F2PKK5</accession>
<evidence type="ECO:0000313" key="8">
    <source>
        <dbReference type="EMBL" id="OFV71226.1"/>
    </source>
</evidence>
<comment type="catalytic activity">
    <reaction evidence="6">
        <text>cytidine(1402) in 16S rRNA + S-adenosyl-L-methionine = 2'-O-methylcytidine(1402) in 16S rRNA + S-adenosyl-L-homocysteine + H(+)</text>
        <dbReference type="Rhea" id="RHEA:42924"/>
        <dbReference type="Rhea" id="RHEA-COMP:10285"/>
        <dbReference type="Rhea" id="RHEA-COMP:10286"/>
        <dbReference type="ChEBI" id="CHEBI:15378"/>
        <dbReference type="ChEBI" id="CHEBI:57856"/>
        <dbReference type="ChEBI" id="CHEBI:59789"/>
        <dbReference type="ChEBI" id="CHEBI:74495"/>
        <dbReference type="ChEBI" id="CHEBI:82748"/>
        <dbReference type="EC" id="2.1.1.198"/>
    </reaction>
</comment>
<dbReference type="NCBIfam" id="TIGR00096">
    <property type="entry name" value="16S rRNA (cytidine(1402)-2'-O)-methyltransferase"/>
    <property type="match status" value="1"/>
</dbReference>
<protein>
    <recommendedName>
        <fullName evidence="6">Ribosomal RNA small subunit methyltransferase I</fullName>
        <ecNumber evidence="6">2.1.1.198</ecNumber>
    </recommendedName>
    <alternativeName>
        <fullName evidence="6">16S rRNA 2'-O-ribose C1402 methyltransferase</fullName>
    </alternativeName>
    <alternativeName>
        <fullName evidence="6">rRNA (cytidine-2'-O-)-methyltransferase RsmI</fullName>
    </alternativeName>
</protein>
<comment type="function">
    <text evidence="6">Catalyzes the 2'-O-methylation of the ribose of cytidine 1402 (C1402) in 16S rRNA.</text>
</comment>
<dbReference type="InterPro" id="IPR014776">
    <property type="entry name" value="4pyrrole_Mease_sub2"/>
</dbReference>